<sequence length="68" mass="7496">MAGKSAGRFECVAETIPASFTSPSSDLHTSGPPLSPYAEKKNEQMVINILQAVYKLATYYFESSYNEE</sequence>
<evidence type="ECO:0000313" key="2">
    <source>
        <dbReference type="Proteomes" id="UP000272942"/>
    </source>
</evidence>
<keyword evidence="2" id="KW-1185">Reference proteome</keyword>
<gene>
    <name evidence="1" type="ORF">ECPE_LOCUS12021</name>
</gene>
<protein>
    <submittedName>
        <fullName evidence="3">Peroxisomal membrane protein PEX16</fullName>
    </submittedName>
</protein>
<accession>A0A183AYI6</accession>
<dbReference type="WBParaSite" id="ECPE_0001205601-mRNA-1">
    <property type="protein sequence ID" value="ECPE_0001205601-mRNA-1"/>
    <property type="gene ID" value="ECPE_0001205601"/>
</dbReference>
<reference evidence="3" key="1">
    <citation type="submission" date="2016-06" db="UniProtKB">
        <authorList>
            <consortium name="WormBaseParasite"/>
        </authorList>
    </citation>
    <scope>IDENTIFICATION</scope>
</reference>
<reference evidence="1 2" key="2">
    <citation type="submission" date="2018-11" db="EMBL/GenBank/DDBJ databases">
        <authorList>
            <consortium name="Pathogen Informatics"/>
        </authorList>
    </citation>
    <scope>NUCLEOTIDE SEQUENCE [LARGE SCALE GENOMIC DNA]</scope>
    <source>
        <strain evidence="1 2">Egypt</strain>
    </source>
</reference>
<evidence type="ECO:0000313" key="3">
    <source>
        <dbReference type="WBParaSite" id="ECPE_0001205601-mRNA-1"/>
    </source>
</evidence>
<organism evidence="3">
    <name type="scientific">Echinostoma caproni</name>
    <dbReference type="NCBI Taxonomy" id="27848"/>
    <lineage>
        <taxon>Eukaryota</taxon>
        <taxon>Metazoa</taxon>
        <taxon>Spiralia</taxon>
        <taxon>Lophotrochozoa</taxon>
        <taxon>Platyhelminthes</taxon>
        <taxon>Trematoda</taxon>
        <taxon>Digenea</taxon>
        <taxon>Plagiorchiida</taxon>
        <taxon>Echinostomata</taxon>
        <taxon>Echinostomatoidea</taxon>
        <taxon>Echinostomatidae</taxon>
        <taxon>Echinostoma</taxon>
    </lineage>
</organism>
<dbReference type="Proteomes" id="UP000272942">
    <property type="component" value="Unassembled WGS sequence"/>
</dbReference>
<name>A0A183AYI6_9TREM</name>
<evidence type="ECO:0000313" key="1">
    <source>
        <dbReference type="EMBL" id="VDP89239.1"/>
    </source>
</evidence>
<dbReference type="AlphaFoldDB" id="A0A183AYI6"/>
<dbReference type="EMBL" id="UZAN01051990">
    <property type="protein sequence ID" value="VDP89239.1"/>
    <property type="molecule type" value="Genomic_DNA"/>
</dbReference>
<proteinExistence type="predicted"/>